<dbReference type="InterPro" id="IPR011527">
    <property type="entry name" value="ABC1_TM_dom"/>
</dbReference>
<keyword evidence="6 7" id="KW-0472">Membrane</keyword>
<accession>A0ABW5BW19</accession>
<feature type="domain" description="ABC transporter" evidence="8">
    <location>
        <begin position="356"/>
        <end position="593"/>
    </location>
</feature>
<evidence type="ECO:0000256" key="2">
    <source>
        <dbReference type="ARBA" id="ARBA00022692"/>
    </source>
</evidence>
<keyword evidence="4 10" id="KW-0067">ATP-binding</keyword>
<sequence length="600" mass="67331">MESVIYFLKQVHSYSGKSLYLNIFAMMTISLLDGIGILLLIPLLSISGIASLKSSNPILIKIFSFMEAIPKETALPTILIIFVFIVIGQNIIQRSITIQNSKIQNGFFRHLRIETYQSLLNANWEFFIKHRKSDLVNLLTSEIAKSSAGIYSFLLFLASLAFTFIQICFAFYLSPNITIFVLLCGVILLLFNRNFLKRSFSLGNKNYTLGKEYLAGVTDQINGIKDIKSNSLEESRMQWFRQVTKGMLNEQIEYSKIKTTSQMYYKIASAVFIALFIYVAINMFQAQGGQLMLVIIIFSRLWPRVSGIQGSLEKIATTLPSYKAVKAFQEECNYAKEVKHEHNNILEKALRIASQIECKGIFFRYNKNEGAKYALKNINIVIPANKMTAVVGKSGAGKSTLIDLLMGLNQPEKGEVLLDGKALTGENLYSLRKAISYVPQDPFLFNTSILENFTIVSPDTTEERIWEALEFASAADFVKKLPKGLDTIIGDRGIRLSGGERQRIVLARAILREPSIIVLDEATSALDTENELKIQQAIENLKGKMTIIVIAHRLSTIHNADKVVVMDNGTVIQEGEFGQLSKDSRGVFGQLIRNQMEVSL</sequence>
<evidence type="ECO:0000256" key="3">
    <source>
        <dbReference type="ARBA" id="ARBA00022741"/>
    </source>
</evidence>
<dbReference type="InterPro" id="IPR017871">
    <property type="entry name" value="ABC_transporter-like_CS"/>
</dbReference>
<dbReference type="Proteomes" id="UP001597318">
    <property type="component" value="Unassembled WGS sequence"/>
</dbReference>
<dbReference type="PROSITE" id="PS50893">
    <property type="entry name" value="ABC_TRANSPORTER_2"/>
    <property type="match status" value="1"/>
</dbReference>
<organism evidence="10 11">
    <name type="scientific">Metabacillus endolithicus</name>
    <dbReference type="NCBI Taxonomy" id="1535204"/>
    <lineage>
        <taxon>Bacteria</taxon>
        <taxon>Bacillati</taxon>
        <taxon>Bacillota</taxon>
        <taxon>Bacilli</taxon>
        <taxon>Bacillales</taxon>
        <taxon>Bacillaceae</taxon>
        <taxon>Metabacillus</taxon>
    </lineage>
</organism>
<dbReference type="InterPro" id="IPR027417">
    <property type="entry name" value="P-loop_NTPase"/>
</dbReference>
<dbReference type="PANTHER" id="PTHR43394:SF1">
    <property type="entry name" value="ATP-BINDING CASSETTE SUB-FAMILY B MEMBER 10, MITOCHONDRIAL"/>
    <property type="match status" value="1"/>
</dbReference>
<dbReference type="InterPro" id="IPR039421">
    <property type="entry name" value="Type_1_exporter"/>
</dbReference>
<evidence type="ECO:0000313" key="11">
    <source>
        <dbReference type="Proteomes" id="UP001597318"/>
    </source>
</evidence>
<feature type="transmembrane region" description="Helical" evidence="7">
    <location>
        <begin position="20"/>
        <end position="44"/>
    </location>
</feature>
<dbReference type="InterPro" id="IPR036640">
    <property type="entry name" value="ABC1_TM_sf"/>
</dbReference>
<dbReference type="Gene3D" id="3.40.50.300">
    <property type="entry name" value="P-loop containing nucleotide triphosphate hydrolases"/>
    <property type="match status" value="1"/>
</dbReference>
<dbReference type="RefSeq" id="WP_247344392.1">
    <property type="nucleotide sequence ID" value="NZ_CP095550.1"/>
</dbReference>
<dbReference type="SUPFAM" id="SSF90123">
    <property type="entry name" value="ABC transporter transmembrane region"/>
    <property type="match status" value="1"/>
</dbReference>
<evidence type="ECO:0000259" key="8">
    <source>
        <dbReference type="PROSITE" id="PS50893"/>
    </source>
</evidence>
<keyword evidence="11" id="KW-1185">Reference proteome</keyword>
<proteinExistence type="predicted"/>
<dbReference type="SMART" id="SM00382">
    <property type="entry name" value="AAA"/>
    <property type="match status" value="1"/>
</dbReference>
<keyword evidence="5 7" id="KW-1133">Transmembrane helix</keyword>
<gene>
    <name evidence="10" type="ORF">ACFSKK_10105</name>
</gene>
<dbReference type="PROSITE" id="PS50929">
    <property type="entry name" value="ABC_TM1F"/>
    <property type="match status" value="1"/>
</dbReference>
<feature type="transmembrane region" description="Helical" evidence="7">
    <location>
        <begin position="73"/>
        <end position="92"/>
    </location>
</feature>
<feature type="transmembrane region" description="Helical" evidence="7">
    <location>
        <begin position="263"/>
        <end position="281"/>
    </location>
</feature>
<dbReference type="InterPro" id="IPR003439">
    <property type="entry name" value="ABC_transporter-like_ATP-bd"/>
</dbReference>
<keyword evidence="3" id="KW-0547">Nucleotide-binding</keyword>
<dbReference type="SUPFAM" id="SSF52540">
    <property type="entry name" value="P-loop containing nucleoside triphosphate hydrolases"/>
    <property type="match status" value="1"/>
</dbReference>
<dbReference type="InterPro" id="IPR003593">
    <property type="entry name" value="AAA+_ATPase"/>
</dbReference>
<reference evidence="11" key="1">
    <citation type="journal article" date="2019" name="Int. J. Syst. Evol. Microbiol.">
        <title>The Global Catalogue of Microorganisms (GCM) 10K type strain sequencing project: providing services to taxonomists for standard genome sequencing and annotation.</title>
        <authorList>
            <consortium name="The Broad Institute Genomics Platform"/>
            <consortium name="The Broad Institute Genome Sequencing Center for Infectious Disease"/>
            <person name="Wu L."/>
            <person name="Ma J."/>
        </authorList>
    </citation>
    <scope>NUCLEOTIDE SEQUENCE [LARGE SCALE GENOMIC DNA]</scope>
    <source>
        <strain evidence="11">CGMCC 1.15474</strain>
    </source>
</reference>
<dbReference type="GO" id="GO:0005524">
    <property type="term" value="F:ATP binding"/>
    <property type="evidence" value="ECO:0007669"/>
    <property type="project" value="UniProtKB-KW"/>
</dbReference>
<comment type="subcellular location">
    <subcellularLocation>
        <location evidence="1">Cell membrane</location>
        <topology evidence="1">Multi-pass membrane protein</topology>
    </subcellularLocation>
</comment>
<feature type="transmembrane region" description="Helical" evidence="7">
    <location>
        <begin position="179"/>
        <end position="196"/>
    </location>
</feature>
<evidence type="ECO:0000256" key="6">
    <source>
        <dbReference type="ARBA" id="ARBA00023136"/>
    </source>
</evidence>
<dbReference type="Gene3D" id="1.20.1560.10">
    <property type="entry name" value="ABC transporter type 1, transmembrane domain"/>
    <property type="match status" value="1"/>
</dbReference>
<dbReference type="Pfam" id="PF00664">
    <property type="entry name" value="ABC_membrane"/>
    <property type="match status" value="1"/>
</dbReference>
<protein>
    <submittedName>
        <fullName evidence="10">ABC transporter ATP-binding protein</fullName>
    </submittedName>
</protein>
<evidence type="ECO:0000256" key="4">
    <source>
        <dbReference type="ARBA" id="ARBA00022840"/>
    </source>
</evidence>
<dbReference type="Pfam" id="PF00005">
    <property type="entry name" value="ABC_tran"/>
    <property type="match status" value="1"/>
</dbReference>
<evidence type="ECO:0000313" key="10">
    <source>
        <dbReference type="EMBL" id="MFD2214032.1"/>
    </source>
</evidence>
<comment type="caution">
    <text evidence="10">The sequence shown here is derived from an EMBL/GenBank/DDBJ whole genome shotgun (WGS) entry which is preliminary data.</text>
</comment>
<evidence type="ECO:0000256" key="1">
    <source>
        <dbReference type="ARBA" id="ARBA00004651"/>
    </source>
</evidence>
<feature type="domain" description="ABC transmembrane type-1" evidence="9">
    <location>
        <begin position="23"/>
        <end position="317"/>
    </location>
</feature>
<evidence type="ECO:0000259" key="9">
    <source>
        <dbReference type="PROSITE" id="PS50929"/>
    </source>
</evidence>
<dbReference type="EMBL" id="JBHUIK010000002">
    <property type="protein sequence ID" value="MFD2214032.1"/>
    <property type="molecule type" value="Genomic_DNA"/>
</dbReference>
<dbReference type="PANTHER" id="PTHR43394">
    <property type="entry name" value="ATP-DEPENDENT PERMEASE MDL1, MITOCHONDRIAL"/>
    <property type="match status" value="1"/>
</dbReference>
<feature type="transmembrane region" description="Helical" evidence="7">
    <location>
        <begin position="150"/>
        <end position="173"/>
    </location>
</feature>
<name>A0ABW5BW19_9BACI</name>
<evidence type="ECO:0000256" key="7">
    <source>
        <dbReference type="SAM" id="Phobius"/>
    </source>
</evidence>
<keyword evidence="2 7" id="KW-0812">Transmembrane</keyword>
<evidence type="ECO:0000256" key="5">
    <source>
        <dbReference type="ARBA" id="ARBA00022989"/>
    </source>
</evidence>
<dbReference type="PROSITE" id="PS00211">
    <property type="entry name" value="ABC_TRANSPORTER_1"/>
    <property type="match status" value="1"/>
</dbReference>